<evidence type="ECO:0000313" key="2">
    <source>
        <dbReference type="EMBL" id="KAH8996888.1"/>
    </source>
</evidence>
<dbReference type="Pfam" id="PF12152">
    <property type="entry name" value="eIF_4G1"/>
    <property type="match status" value="2"/>
</dbReference>
<dbReference type="InterPro" id="IPR022745">
    <property type="entry name" value="eIF4G1_eIF4E-bd"/>
</dbReference>
<dbReference type="GO" id="GO:0003743">
    <property type="term" value="F:translation initiation factor activity"/>
    <property type="evidence" value="ECO:0007669"/>
    <property type="project" value="UniProtKB-KW"/>
</dbReference>
<feature type="domain" description="Eukaryotic translation initiation factor 4G1 eIF4E-binding" evidence="1">
    <location>
        <begin position="40"/>
        <end position="94"/>
    </location>
</feature>
<keyword evidence="3" id="KW-1185">Reference proteome</keyword>
<comment type="caution">
    <text evidence="2">The sequence shown here is derived from an EMBL/GenBank/DDBJ whole genome shotgun (WGS) entry which is preliminary data.</text>
</comment>
<dbReference type="Proteomes" id="UP001201163">
    <property type="component" value="Unassembled WGS sequence"/>
</dbReference>
<feature type="domain" description="Eukaryotic translation initiation factor 4G1 eIF4E-binding" evidence="1">
    <location>
        <begin position="122"/>
        <end position="165"/>
    </location>
</feature>
<evidence type="ECO:0000259" key="1">
    <source>
        <dbReference type="Pfam" id="PF12152"/>
    </source>
</evidence>
<accession>A0AAD4LS01</accession>
<dbReference type="EMBL" id="JAKELL010000008">
    <property type="protein sequence ID" value="KAH8996888.1"/>
    <property type="molecule type" value="Genomic_DNA"/>
</dbReference>
<keyword evidence="2" id="KW-0648">Protein biosynthesis</keyword>
<dbReference type="SUPFAM" id="SSF101489">
    <property type="entry name" value="Eukaryotic initiation factor 4f subunit eIF4g, eIF4e-binding domain"/>
    <property type="match status" value="2"/>
</dbReference>
<evidence type="ECO:0000313" key="3">
    <source>
        <dbReference type="Proteomes" id="UP001201163"/>
    </source>
</evidence>
<name>A0AAD4LS01_9AGAM</name>
<dbReference type="Gene3D" id="1.20.970.30">
    <property type="entry name" value="eIF4G, eIF4E-binding domain"/>
    <property type="match status" value="2"/>
</dbReference>
<dbReference type="AlphaFoldDB" id="A0AAD4LS01"/>
<proteinExistence type="predicted"/>
<gene>
    <name evidence="2" type="ORF">EDB92DRAFT_1793398</name>
</gene>
<organism evidence="2 3">
    <name type="scientific">Lactarius akahatsu</name>
    <dbReference type="NCBI Taxonomy" id="416441"/>
    <lineage>
        <taxon>Eukaryota</taxon>
        <taxon>Fungi</taxon>
        <taxon>Dikarya</taxon>
        <taxon>Basidiomycota</taxon>
        <taxon>Agaricomycotina</taxon>
        <taxon>Agaricomycetes</taxon>
        <taxon>Russulales</taxon>
        <taxon>Russulaceae</taxon>
        <taxon>Lactarius</taxon>
    </lineage>
</organism>
<sequence>MPDPLPDGEIEDEADEVRQANTVEETLPNETVSVLLPVPTSALATVRPIEDLNRISYPEGIKNPKAELNVNAQKGRYDRDFLLQFMNICKEKPDNLLLLDVIGKRPGPRNLQTTISGVSAPTFPSALRTARHIEDINRISYPEGIESSKIQLDVNTQEGKFRYVPSVFDFPFKLNTFSCRMECGYCLSCSN</sequence>
<keyword evidence="2" id="KW-0396">Initiation factor</keyword>
<reference evidence="2" key="1">
    <citation type="submission" date="2022-01" db="EMBL/GenBank/DDBJ databases">
        <title>Comparative genomics reveals a dynamic genome evolution in the ectomycorrhizal milk-cap (Lactarius) mushrooms.</title>
        <authorList>
            <consortium name="DOE Joint Genome Institute"/>
            <person name="Lebreton A."/>
            <person name="Tang N."/>
            <person name="Kuo A."/>
            <person name="LaButti K."/>
            <person name="Drula E."/>
            <person name="Barry K."/>
            <person name="Clum A."/>
            <person name="Lipzen A."/>
            <person name="Mousain D."/>
            <person name="Ng V."/>
            <person name="Wang R."/>
            <person name="Wang X."/>
            <person name="Dai Y."/>
            <person name="Henrissat B."/>
            <person name="Grigoriev I.V."/>
            <person name="Guerin-Laguette A."/>
            <person name="Yu F."/>
            <person name="Martin F.M."/>
        </authorList>
    </citation>
    <scope>NUCLEOTIDE SEQUENCE</scope>
    <source>
        <strain evidence="2">QP</strain>
    </source>
</reference>
<protein>
    <submittedName>
        <fullName evidence="2">Eukaryotic translation initiation factor 4G1, eIF4E-binding domain-containing protein</fullName>
    </submittedName>
</protein>
<dbReference type="InterPro" id="IPR036211">
    <property type="entry name" value="eIF4G_eIF4E-bd_sf"/>
</dbReference>